<gene>
    <name evidence="1" type="ORF">rCG_51331</name>
</gene>
<accession>A6IY21</accession>
<evidence type="ECO:0000313" key="2">
    <source>
        <dbReference type="Proteomes" id="UP000234681"/>
    </source>
</evidence>
<protein>
    <submittedName>
        <fullName evidence="1">RCG51331</fullName>
    </submittedName>
</protein>
<dbReference type="EMBL" id="CH473972">
    <property type="protein sequence ID" value="EDL92149.1"/>
    <property type="molecule type" value="Genomic_DNA"/>
</dbReference>
<evidence type="ECO:0000313" key="1">
    <source>
        <dbReference type="EMBL" id="EDL92149.1"/>
    </source>
</evidence>
<dbReference type="Proteomes" id="UP000234681">
    <property type="component" value="Chromosome 19"/>
</dbReference>
<dbReference type="AlphaFoldDB" id="A6IY21"/>
<name>A6IY21_RAT</name>
<proteinExistence type="predicted"/>
<organism evidence="1 2">
    <name type="scientific">Rattus norvegicus</name>
    <name type="common">Rat</name>
    <dbReference type="NCBI Taxonomy" id="10116"/>
    <lineage>
        <taxon>Eukaryota</taxon>
        <taxon>Metazoa</taxon>
        <taxon>Chordata</taxon>
        <taxon>Craniata</taxon>
        <taxon>Vertebrata</taxon>
        <taxon>Euteleostomi</taxon>
        <taxon>Mammalia</taxon>
        <taxon>Eutheria</taxon>
        <taxon>Euarchontoglires</taxon>
        <taxon>Glires</taxon>
        <taxon>Rodentia</taxon>
        <taxon>Myomorpha</taxon>
        <taxon>Muroidea</taxon>
        <taxon>Muridae</taxon>
        <taxon>Murinae</taxon>
        <taxon>Rattus</taxon>
    </lineage>
</organism>
<reference evidence="2" key="1">
    <citation type="submission" date="2005-09" db="EMBL/GenBank/DDBJ databases">
        <authorList>
            <person name="Mural R.J."/>
            <person name="Li P.W."/>
            <person name="Adams M.D."/>
            <person name="Amanatides P.G."/>
            <person name="Baden-Tillson H."/>
            <person name="Barnstead M."/>
            <person name="Chin S.H."/>
            <person name="Dew I."/>
            <person name="Evans C.A."/>
            <person name="Ferriera S."/>
            <person name="Flanigan M."/>
            <person name="Fosler C."/>
            <person name="Glodek A."/>
            <person name="Gu Z."/>
            <person name="Holt R.A."/>
            <person name="Jennings D."/>
            <person name="Kraft C.L."/>
            <person name="Lu F."/>
            <person name="Nguyen T."/>
            <person name="Nusskern D.R."/>
            <person name="Pfannkoch C.M."/>
            <person name="Sitter C."/>
            <person name="Sutton G.G."/>
            <person name="Venter J.C."/>
            <person name="Wang Z."/>
            <person name="Woodage T."/>
            <person name="Zheng X.H."/>
            <person name="Zhong F."/>
        </authorList>
    </citation>
    <scope>NUCLEOTIDE SEQUENCE [LARGE SCALE GENOMIC DNA]</scope>
    <source>
        <strain>BN</strain>
        <strain evidence="2">Sprague-Dawley</strain>
    </source>
</reference>
<sequence>MKNSLKKKHHLRDNLGDCLSLCVREEKQQYICASKCSLRICCLEIFLL</sequence>